<evidence type="ECO:0008006" key="3">
    <source>
        <dbReference type="Google" id="ProtNLM"/>
    </source>
</evidence>
<gene>
    <name evidence="1" type="ORF">C1H46_002001</name>
</gene>
<comment type="caution">
    <text evidence="1">The sequence shown here is derived from an EMBL/GenBank/DDBJ whole genome shotgun (WGS) entry which is preliminary data.</text>
</comment>
<accession>A0A540NMT4</accession>
<evidence type="ECO:0000313" key="2">
    <source>
        <dbReference type="Proteomes" id="UP000315295"/>
    </source>
</evidence>
<dbReference type="EMBL" id="VIEB01000020">
    <property type="protein sequence ID" value="TQE12348.1"/>
    <property type="molecule type" value="Genomic_DNA"/>
</dbReference>
<proteinExistence type="predicted"/>
<dbReference type="Proteomes" id="UP000315295">
    <property type="component" value="Unassembled WGS sequence"/>
</dbReference>
<dbReference type="AlphaFoldDB" id="A0A540NMT4"/>
<reference evidence="1 2" key="1">
    <citation type="journal article" date="2019" name="G3 (Bethesda)">
        <title>Sequencing of a Wild Apple (Malus baccata) Genome Unravels the Differences Between Cultivated and Wild Apple Species Regarding Disease Resistance and Cold Tolerance.</title>
        <authorList>
            <person name="Chen X."/>
        </authorList>
    </citation>
    <scope>NUCLEOTIDE SEQUENCE [LARGE SCALE GENOMIC DNA]</scope>
    <source>
        <strain evidence="2">cv. Shandingzi</strain>
        <tissue evidence="1">Leaves</tissue>
    </source>
</reference>
<evidence type="ECO:0000313" key="1">
    <source>
        <dbReference type="EMBL" id="TQE12348.1"/>
    </source>
</evidence>
<sequence>MWIKSGIWTKSPYPNEVILEPLEVSVKSITISRLRAAGPECTVKWELKLVVTNPNSKHGFDLYIGDRLQATLFLYDRWLGGSFMVTTKSLHPPLLLTNKTNQTTTLSFKMKIDRAYLSEELIEEISRRIIQVYLNVMARFRLMPMTLKLEGFRVLRLSCPNMGLCEFDSTRSMEIV</sequence>
<organism evidence="1 2">
    <name type="scientific">Malus baccata</name>
    <name type="common">Siberian crab apple</name>
    <name type="synonym">Pyrus baccata</name>
    <dbReference type="NCBI Taxonomy" id="106549"/>
    <lineage>
        <taxon>Eukaryota</taxon>
        <taxon>Viridiplantae</taxon>
        <taxon>Streptophyta</taxon>
        <taxon>Embryophyta</taxon>
        <taxon>Tracheophyta</taxon>
        <taxon>Spermatophyta</taxon>
        <taxon>Magnoliopsida</taxon>
        <taxon>eudicotyledons</taxon>
        <taxon>Gunneridae</taxon>
        <taxon>Pentapetalae</taxon>
        <taxon>rosids</taxon>
        <taxon>fabids</taxon>
        <taxon>Rosales</taxon>
        <taxon>Rosaceae</taxon>
        <taxon>Amygdaloideae</taxon>
        <taxon>Maleae</taxon>
        <taxon>Malus</taxon>
    </lineage>
</organism>
<name>A0A540NMT4_MALBA</name>
<protein>
    <recommendedName>
        <fullName evidence="3">Late embryogenesis abundant protein LEA-2 subgroup domain-containing protein</fullName>
    </recommendedName>
</protein>
<keyword evidence="2" id="KW-1185">Reference proteome</keyword>